<sequence length="163" mass="18416">MLINPGRATKATQEKIGAFLRWFAIKGFYAEAFVALKGVYTGKSSRATTKWLITRQSGKPVRKTYTDLISELGAHPSTYGKLTNKIYEGLFGLNAVEMRREWDLISGSARIARNHITEKEGLEAVKFCEDLVVRIFAGDIEEAHRDAISLTVRKFKLRPQRLP</sequence>
<evidence type="ECO:0000313" key="2">
    <source>
        <dbReference type="Proteomes" id="UP000249354"/>
    </source>
</evidence>
<comment type="caution">
    <text evidence="1">The sequence shown here is derived from an EMBL/GenBank/DDBJ whole genome shotgun (WGS) entry which is preliminary data.</text>
</comment>
<evidence type="ECO:0000313" key="1">
    <source>
        <dbReference type="EMBL" id="PZO08413.1"/>
    </source>
</evidence>
<gene>
    <name evidence="1" type="ORF">DCF25_22245</name>
</gene>
<proteinExistence type="predicted"/>
<reference evidence="2" key="1">
    <citation type="submission" date="2018-04" db="EMBL/GenBank/DDBJ databases">
        <authorList>
            <person name="Cornet L."/>
        </authorList>
    </citation>
    <scope>NUCLEOTIDE SEQUENCE [LARGE SCALE GENOMIC DNA]</scope>
</reference>
<organism evidence="1 2">
    <name type="scientific">Leptolyngbya foveolarum</name>
    <dbReference type="NCBI Taxonomy" id="47253"/>
    <lineage>
        <taxon>Bacteria</taxon>
        <taxon>Bacillati</taxon>
        <taxon>Cyanobacteriota</taxon>
        <taxon>Cyanophyceae</taxon>
        <taxon>Leptolyngbyales</taxon>
        <taxon>Leptolyngbyaceae</taxon>
        <taxon>Leptolyngbya group</taxon>
        <taxon>Leptolyngbya</taxon>
    </lineage>
</organism>
<reference evidence="1 2" key="2">
    <citation type="submission" date="2018-06" db="EMBL/GenBank/DDBJ databases">
        <title>Metagenomic assembly of (sub)arctic Cyanobacteria and their associated microbiome from non-axenic cultures.</title>
        <authorList>
            <person name="Baurain D."/>
        </authorList>
    </citation>
    <scope>NUCLEOTIDE SEQUENCE [LARGE SCALE GENOMIC DNA]</scope>
    <source>
        <strain evidence="1">ULC129bin1</strain>
    </source>
</reference>
<dbReference type="AlphaFoldDB" id="A0A2W4THJ7"/>
<dbReference type="EMBL" id="QBMC01000278">
    <property type="protein sequence ID" value="PZO08413.1"/>
    <property type="molecule type" value="Genomic_DNA"/>
</dbReference>
<accession>A0A2W4THJ7</accession>
<protein>
    <submittedName>
        <fullName evidence="1">Uncharacterized protein</fullName>
    </submittedName>
</protein>
<name>A0A2W4THJ7_9CYAN</name>
<dbReference type="Proteomes" id="UP000249354">
    <property type="component" value="Unassembled WGS sequence"/>
</dbReference>